<keyword evidence="2" id="KW-0346">Stress response</keyword>
<evidence type="ECO:0000256" key="3">
    <source>
        <dbReference type="PROSITE-ProRule" id="PRU00285"/>
    </source>
</evidence>
<dbReference type="InterPro" id="IPR044656">
    <property type="entry name" value="HSP14.7/HSP23.5/HSP23.6-like"/>
</dbReference>
<name>A0A5N6R4V0_9ROSI</name>
<evidence type="ECO:0000256" key="2">
    <source>
        <dbReference type="ARBA" id="ARBA00023016"/>
    </source>
</evidence>
<dbReference type="OrthoDB" id="1431247at2759"/>
<accession>A0A5N6R4V0</accession>
<dbReference type="PROSITE" id="PS01031">
    <property type="entry name" value="SHSP"/>
    <property type="match status" value="1"/>
</dbReference>
<dbReference type="PANTHER" id="PTHR46991:SF11">
    <property type="entry name" value="SMALL HEAT SHOCK PROTEIN HSPF"/>
    <property type="match status" value="1"/>
</dbReference>
<dbReference type="CDD" id="cd06464">
    <property type="entry name" value="ACD_sHsps-like"/>
    <property type="match status" value="1"/>
</dbReference>
<dbReference type="InterPro" id="IPR008978">
    <property type="entry name" value="HSP20-like_chaperone"/>
</dbReference>
<evidence type="ECO:0000256" key="1">
    <source>
        <dbReference type="ARBA" id="ARBA00022946"/>
    </source>
</evidence>
<protein>
    <recommendedName>
        <fullName evidence="5">SHSP domain-containing protein</fullName>
    </recommendedName>
</protein>
<dbReference type="EMBL" id="CM017325">
    <property type="protein sequence ID" value="KAE8055896.1"/>
    <property type="molecule type" value="Genomic_DNA"/>
</dbReference>
<gene>
    <name evidence="6" type="ORF">FH972_012707</name>
</gene>
<keyword evidence="7" id="KW-1185">Reference proteome</keyword>
<evidence type="ECO:0000313" key="7">
    <source>
        <dbReference type="Proteomes" id="UP000327013"/>
    </source>
</evidence>
<dbReference type="InterPro" id="IPR002068">
    <property type="entry name" value="A-crystallin/Hsp20_dom"/>
</dbReference>
<comment type="similarity">
    <text evidence="3 4">Belongs to the small heat shock protein (HSP20) family.</text>
</comment>
<dbReference type="Proteomes" id="UP000327013">
    <property type="component" value="Chromosome 5"/>
</dbReference>
<dbReference type="AlphaFoldDB" id="A0A5N6R4V0"/>
<evidence type="ECO:0000256" key="4">
    <source>
        <dbReference type="RuleBase" id="RU003616"/>
    </source>
</evidence>
<dbReference type="PANTHER" id="PTHR46991">
    <property type="entry name" value="23.5 KDA HEAT SHOCK PROTEIN, MITOCHONDRIAL"/>
    <property type="match status" value="1"/>
</dbReference>
<sequence>MASSIAIRRLTAPTLFARLVNPIRSASIAPSLSRSFNTNAQLSGFDEDDRSVDVDRRSDRSVARRRGPGFFSDVLDPFSPTRSLSQVLNLMDQFVENPFVAASQGLGSGSMRGWDVKEDENALYIRMDMPGVGKENVKVAVEQSTLIIKGEGEKEAEEGEEGRRRYSSRLDLPPNLYKLDAVRAEMKDGVLKVLVPKVKEEERKDVFQVKVE</sequence>
<reference evidence="6 7" key="1">
    <citation type="submission" date="2019-06" db="EMBL/GenBank/DDBJ databases">
        <title>A chromosomal-level reference genome of Carpinus fangiana (Coryloideae, Betulaceae).</title>
        <authorList>
            <person name="Yang X."/>
            <person name="Wang Z."/>
            <person name="Zhang L."/>
            <person name="Hao G."/>
            <person name="Liu J."/>
            <person name="Yang Y."/>
        </authorList>
    </citation>
    <scope>NUCLEOTIDE SEQUENCE [LARGE SCALE GENOMIC DNA]</scope>
    <source>
        <strain evidence="6">Cfa_2016G</strain>
        <tissue evidence="6">Leaf</tissue>
    </source>
</reference>
<dbReference type="SUPFAM" id="SSF49764">
    <property type="entry name" value="HSP20-like chaperones"/>
    <property type="match status" value="1"/>
</dbReference>
<proteinExistence type="inferred from homology"/>
<organism evidence="6 7">
    <name type="scientific">Carpinus fangiana</name>
    <dbReference type="NCBI Taxonomy" id="176857"/>
    <lineage>
        <taxon>Eukaryota</taxon>
        <taxon>Viridiplantae</taxon>
        <taxon>Streptophyta</taxon>
        <taxon>Embryophyta</taxon>
        <taxon>Tracheophyta</taxon>
        <taxon>Spermatophyta</taxon>
        <taxon>Magnoliopsida</taxon>
        <taxon>eudicotyledons</taxon>
        <taxon>Gunneridae</taxon>
        <taxon>Pentapetalae</taxon>
        <taxon>rosids</taxon>
        <taxon>fabids</taxon>
        <taxon>Fagales</taxon>
        <taxon>Betulaceae</taxon>
        <taxon>Carpinus</taxon>
    </lineage>
</organism>
<keyword evidence="1" id="KW-0809">Transit peptide</keyword>
<evidence type="ECO:0000259" key="5">
    <source>
        <dbReference type="PROSITE" id="PS01031"/>
    </source>
</evidence>
<feature type="domain" description="SHSP" evidence="5">
    <location>
        <begin position="105"/>
        <end position="212"/>
    </location>
</feature>
<dbReference type="Pfam" id="PF00011">
    <property type="entry name" value="HSP20"/>
    <property type="match status" value="1"/>
</dbReference>
<evidence type="ECO:0000313" key="6">
    <source>
        <dbReference type="EMBL" id="KAE8055896.1"/>
    </source>
</evidence>
<dbReference type="Gene3D" id="2.60.40.790">
    <property type="match status" value="1"/>
</dbReference>